<evidence type="ECO:0000256" key="12">
    <source>
        <dbReference type="ARBA" id="ARBA00023180"/>
    </source>
</evidence>
<dbReference type="GO" id="GO:0015677">
    <property type="term" value="P:copper ion import"/>
    <property type="evidence" value="ECO:0007669"/>
    <property type="project" value="TreeGrafter"/>
</dbReference>
<dbReference type="CDD" id="cd06186">
    <property type="entry name" value="NOX_Duox_like_FAD_NADP"/>
    <property type="match status" value="1"/>
</dbReference>
<feature type="transmembrane region" description="Helical" evidence="15">
    <location>
        <begin position="267"/>
        <end position="284"/>
    </location>
</feature>
<dbReference type="InterPro" id="IPR017927">
    <property type="entry name" value="FAD-bd_FR_type"/>
</dbReference>
<dbReference type="SFLD" id="SFLDG01168">
    <property type="entry name" value="Ferric_reductase_subgroup_(FRE"/>
    <property type="match status" value="1"/>
</dbReference>
<keyword evidence="8 15" id="KW-1133">Transmembrane helix</keyword>
<dbReference type="InterPro" id="IPR039261">
    <property type="entry name" value="FNR_nucleotide-bd"/>
</dbReference>
<evidence type="ECO:0000256" key="13">
    <source>
        <dbReference type="ARBA" id="ARBA00048483"/>
    </source>
</evidence>
<dbReference type="GO" id="GO:0006826">
    <property type="term" value="P:iron ion transport"/>
    <property type="evidence" value="ECO:0007669"/>
    <property type="project" value="TreeGrafter"/>
</dbReference>
<dbReference type="InterPro" id="IPR017938">
    <property type="entry name" value="Riboflavin_synthase-like_b-brl"/>
</dbReference>
<keyword evidence="7" id="KW-0249">Electron transport</keyword>
<evidence type="ECO:0000256" key="8">
    <source>
        <dbReference type="ARBA" id="ARBA00022989"/>
    </source>
</evidence>
<feature type="transmembrane region" description="Helical" evidence="15">
    <location>
        <begin position="204"/>
        <end position="222"/>
    </location>
</feature>
<dbReference type="GO" id="GO:0006879">
    <property type="term" value="P:intracellular iron ion homeostasis"/>
    <property type="evidence" value="ECO:0007669"/>
    <property type="project" value="TreeGrafter"/>
</dbReference>
<feature type="transmembrane region" description="Helical" evidence="15">
    <location>
        <begin position="290"/>
        <end position="307"/>
    </location>
</feature>
<dbReference type="PROSITE" id="PS51384">
    <property type="entry name" value="FAD_FR"/>
    <property type="match status" value="1"/>
</dbReference>
<dbReference type="SUPFAM" id="SSF63380">
    <property type="entry name" value="Riboflavin synthase domain-like"/>
    <property type="match status" value="1"/>
</dbReference>
<gene>
    <name evidence="17" type="ORF">FA15DRAFT_434979</name>
</gene>
<keyword evidence="6 15" id="KW-0812">Transmembrane</keyword>
<dbReference type="InterPro" id="IPR013112">
    <property type="entry name" value="FAD-bd_8"/>
</dbReference>
<feature type="transmembrane region" description="Helical" evidence="15">
    <location>
        <begin position="130"/>
        <end position="154"/>
    </location>
</feature>
<feature type="transmembrane region" description="Helical" evidence="15">
    <location>
        <begin position="423"/>
        <end position="445"/>
    </location>
</feature>
<feature type="domain" description="FAD-binding FR-type" evidence="16">
    <location>
        <begin position="307"/>
        <end position="421"/>
    </location>
</feature>
<dbReference type="SUPFAM" id="SSF52343">
    <property type="entry name" value="Ferredoxin reductase-like, C-terminal NADP-linked domain"/>
    <property type="match status" value="1"/>
</dbReference>
<evidence type="ECO:0000256" key="11">
    <source>
        <dbReference type="ARBA" id="ARBA00023136"/>
    </source>
</evidence>
<evidence type="ECO:0000256" key="6">
    <source>
        <dbReference type="ARBA" id="ARBA00022692"/>
    </source>
</evidence>
<feature type="transmembrane region" description="Helical" evidence="15">
    <location>
        <begin position="242"/>
        <end position="260"/>
    </location>
</feature>
<comment type="subcellular location">
    <subcellularLocation>
        <location evidence="1">Cell membrane</location>
        <topology evidence="1">Multi-pass membrane protein</topology>
    </subcellularLocation>
</comment>
<reference evidence="17 18" key="1">
    <citation type="journal article" date="2019" name="Nat. Ecol. Evol.">
        <title>Megaphylogeny resolves global patterns of mushroom evolution.</title>
        <authorList>
            <person name="Varga T."/>
            <person name="Krizsan K."/>
            <person name="Foldi C."/>
            <person name="Dima B."/>
            <person name="Sanchez-Garcia M."/>
            <person name="Sanchez-Ramirez S."/>
            <person name="Szollosi G.J."/>
            <person name="Szarkandi J.G."/>
            <person name="Papp V."/>
            <person name="Albert L."/>
            <person name="Andreopoulos W."/>
            <person name="Angelini C."/>
            <person name="Antonin V."/>
            <person name="Barry K.W."/>
            <person name="Bougher N.L."/>
            <person name="Buchanan P."/>
            <person name="Buyck B."/>
            <person name="Bense V."/>
            <person name="Catcheside P."/>
            <person name="Chovatia M."/>
            <person name="Cooper J."/>
            <person name="Damon W."/>
            <person name="Desjardin D."/>
            <person name="Finy P."/>
            <person name="Geml J."/>
            <person name="Haridas S."/>
            <person name="Hughes K."/>
            <person name="Justo A."/>
            <person name="Karasinski D."/>
            <person name="Kautmanova I."/>
            <person name="Kiss B."/>
            <person name="Kocsube S."/>
            <person name="Kotiranta H."/>
            <person name="LaButti K.M."/>
            <person name="Lechner B.E."/>
            <person name="Liimatainen K."/>
            <person name="Lipzen A."/>
            <person name="Lukacs Z."/>
            <person name="Mihaltcheva S."/>
            <person name="Morgado L.N."/>
            <person name="Niskanen T."/>
            <person name="Noordeloos M.E."/>
            <person name="Ohm R.A."/>
            <person name="Ortiz-Santana B."/>
            <person name="Ovrebo C."/>
            <person name="Racz N."/>
            <person name="Riley R."/>
            <person name="Savchenko A."/>
            <person name="Shiryaev A."/>
            <person name="Soop K."/>
            <person name="Spirin V."/>
            <person name="Szebenyi C."/>
            <person name="Tomsovsky M."/>
            <person name="Tulloss R.E."/>
            <person name="Uehling J."/>
            <person name="Grigoriev I.V."/>
            <person name="Vagvolgyi C."/>
            <person name="Papp T."/>
            <person name="Martin F.M."/>
            <person name="Miettinen O."/>
            <person name="Hibbett D.S."/>
            <person name="Nagy L.G."/>
        </authorList>
    </citation>
    <scope>NUCLEOTIDE SEQUENCE [LARGE SCALE GENOMIC DNA]</scope>
    <source>
        <strain evidence="17 18">CBS 121175</strain>
    </source>
</reference>
<dbReference type="OrthoDB" id="17725at2759"/>
<evidence type="ECO:0000256" key="4">
    <source>
        <dbReference type="ARBA" id="ARBA00022448"/>
    </source>
</evidence>
<dbReference type="PANTHER" id="PTHR32361">
    <property type="entry name" value="FERRIC/CUPRIC REDUCTASE TRANSMEMBRANE COMPONENT"/>
    <property type="match status" value="1"/>
</dbReference>
<feature type="region of interest" description="Disordered" evidence="14">
    <location>
        <begin position="69"/>
        <end position="102"/>
    </location>
</feature>
<organism evidence="17 18">
    <name type="scientific">Coprinopsis marcescibilis</name>
    <name type="common">Agaric fungus</name>
    <name type="synonym">Psathyrella marcescibilis</name>
    <dbReference type="NCBI Taxonomy" id="230819"/>
    <lineage>
        <taxon>Eukaryota</taxon>
        <taxon>Fungi</taxon>
        <taxon>Dikarya</taxon>
        <taxon>Basidiomycota</taxon>
        <taxon>Agaricomycotina</taxon>
        <taxon>Agaricomycetes</taxon>
        <taxon>Agaricomycetidae</taxon>
        <taxon>Agaricales</taxon>
        <taxon>Agaricineae</taxon>
        <taxon>Psathyrellaceae</taxon>
        <taxon>Coprinopsis</taxon>
    </lineage>
</organism>
<dbReference type="STRING" id="230819.A0A5C3KV90"/>
<evidence type="ECO:0000256" key="5">
    <source>
        <dbReference type="ARBA" id="ARBA00022475"/>
    </source>
</evidence>
<evidence type="ECO:0000313" key="18">
    <source>
        <dbReference type="Proteomes" id="UP000307440"/>
    </source>
</evidence>
<keyword evidence="12" id="KW-0325">Glycoprotein</keyword>
<evidence type="ECO:0000256" key="15">
    <source>
        <dbReference type="SAM" id="Phobius"/>
    </source>
</evidence>
<dbReference type="InterPro" id="IPR013130">
    <property type="entry name" value="Fe3_Rdtase_TM_dom"/>
</dbReference>
<dbReference type="Proteomes" id="UP000307440">
    <property type="component" value="Unassembled WGS sequence"/>
</dbReference>
<evidence type="ECO:0000313" key="17">
    <source>
        <dbReference type="EMBL" id="TFK24120.1"/>
    </source>
</evidence>
<evidence type="ECO:0000256" key="3">
    <source>
        <dbReference type="ARBA" id="ARBA00012668"/>
    </source>
</evidence>
<proteinExistence type="inferred from homology"/>
<evidence type="ECO:0000256" key="1">
    <source>
        <dbReference type="ARBA" id="ARBA00004651"/>
    </source>
</evidence>
<keyword evidence="11 15" id="KW-0472">Membrane</keyword>
<comment type="similarity">
    <text evidence="2">Belongs to the ferric reductase (FRE) family.</text>
</comment>
<dbReference type="EMBL" id="ML210206">
    <property type="protein sequence ID" value="TFK24120.1"/>
    <property type="molecule type" value="Genomic_DNA"/>
</dbReference>
<dbReference type="Pfam" id="PF08030">
    <property type="entry name" value="NAD_binding_6"/>
    <property type="match status" value="1"/>
</dbReference>
<dbReference type="InterPro" id="IPR013121">
    <property type="entry name" value="Fe_red_NAD-bd_6"/>
</dbReference>
<dbReference type="Pfam" id="PF08022">
    <property type="entry name" value="FAD_binding_8"/>
    <property type="match status" value="1"/>
</dbReference>
<feature type="transmembrane region" description="Helical" evidence="15">
    <location>
        <begin position="22"/>
        <end position="40"/>
    </location>
</feature>
<name>A0A5C3KV90_COPMA</name>
<dbReference type="EC" id="1.16.1.9" evidence="3"/>
<dbReference type="PANTHER" id="PTHR32361:SF9">
    <property type="entry name" value="FERRIC REDUCTASE TRANSMEMBRANE COMPONENT 3-RELATED"/>
    <property type="match status" value="1"/>
</dbReference>
<comment type="catalytic activity">
    <reaction evidence="13">
        <text>2 a Fe(II)-siderophore + NADP(+) + H(+) = 2 a Fe(III)-siderophore + NADPH</text>
        <dbReference type="Rhea" id="RHEA:28795"/>
        <dbReference type="Rhea" id="RHEA-COMP:11342"/>
        <dbReference type="Rhea" id="RHEA-COMP:11344"/>
        <dbReference type="ChEBI" id="CHEBI:15378"/>
        <dbReference type="ChEBI" id="CHEBI:29033"/>
        <dbReference type="ChEBI" id="CHEBI:29034"/>
        <dbReference type="ChEBI" id="CHEBI:57783"/>
        <dbReference type="ChEBI" id="CHEBI:58349"/>
        <dbReference type="EC" id="1.16.1.9"/>
    </reaction>
</comment>
<dbReference type="GO" id="GO:0005886">
    <property type="term" value="C:plasma membrane"/>
    <property type="evidence" value="ECO:0007669"/>
    <property type="project" value="UniProtKB-SubCell"/>
</dbReference>
<evidence type="ECO:0000259" key="16">
    <source>
        <dbReference type="PROSITE" id="PS51384"/>
    </source>
</evidence>
<feature type="compositionally biased region" description="Polar residues" evidence="14">
    <location>
        <begin position="71"/>
        <end position="81"/>
    </location>
</feature>
<keyword evidence="10" id="KW-0406">Ion transport</keyword>
<evidence type="ECO:0000256" key="9">
    <source>
        <dbReference type="ARBA" id="ARBA00023002"/>
    </source>
</evidence>
<keyword evidence="5" id="KW-1003">Cell membrane</keyword>
<accession>A0A5C3KV90</accession>
<dbReference type="SFLD" id="SFLDS00052">
    <property type="entry name" value="Ferric_Reductase_Domain"/>
    <property type="match status" value="1"/>
</dbReference>
<sequence>MASPATNITTQFEQQLVKSTTLVFHVNLFIYAAIALVALFRIPHLVALFGTPSEWYNGHFLRYSPVKQPKVSRSNTSNSARTLVGEDTHHDRKRRGGEKDVSEVEVKYPPHTAVVPRQLRTMLSLSRVRILDGYSIGQISILAMYFYALVYATFFKSNPFTDATRPGWVAISQFPLIFALAQKNNILGSLLGYGYERLNYVHRFAAKLVILAANLHAVYYLYRWTAAGTFTELVVRPKNAWGMVALIFMNIMYFFSTSFWRNKAYNVFLWTHSISMIVILPTTYLHQPSLLPYVLACVFLYGADRVMRLFKTRIATAIVIPLPGTDITHIEVPSLNAGWRPGQHVRLRILSRRMGWLGWTEVHPFTIASAPDSHDCLIVMCKQSGDWTKRLGLMSKERGYVDSESKVKVWVEGPYGGPGRMMFASFSAAVLICGGSGITFGLTMMQDLLAKDLKGESRVKYVELVWVTQDANSITPLIQLFTTLIQQSVYCPLRISVYYTKPLTSKLTFLPDPDAAAHLPITLHHNFTLTPGRPRIGRALDAAIMRAVSLGAGHKDSQGITGLAVGVCGPTGLADDVVRAVSAVDSARKDQVGGIEIHEETFGW</sequence>
<dbReference type="InterPro" id="IPR051410">
    <property type="entry name" value="Ferric/Cupric_Reductase"/>
</dbReference>
<dbReference type="Pfam" id="PF01794">
    <property type="entry name" value="Ferric_reduct"/>
    <property type="match status" value="1"/>
</dbReference>
<evidence type="ECO:0000256" key="10">
    <source>
        <dbReference type="ARBA" id="ARBA00023065"/>
    </source>
</evidence>
<keyword evidence="4" id="KW-0813">Transport</keyword>
<protein>
    <recommendedName>
        <fullName evidence="3">ferric-chelate reductase (NADPH)</fullName>
        <ecNumber evidence="3">1.16.1.9</ecNumber>
    </recommendedName>
</protein>
<keyword evidence="18" id="KW-1185">Reference proteome</keyword>
<evidence type="ECO:0000256" key="7">
    <source>
        <dbReference type="ARBA" id="ARBA00022982"/>
    </source>
</evidence>
<evidence type="ECO:0000256" key="14">
    <source>
        <dbReference type="SAM" id="MobiDB-lite"/>
    </source>
</evidence>
<dbReference type="GO" id="GO:0052851">
    <property type="term" value="F:ferric-chelate reductase (NADPH) activity"/>
    <property type="evidence" value="ECO:0007669"/>
    <property type="project" value="UniProtKB-EC"/>
</dbReference>
<dbReference type="Gene3D" id="3.40.50.80">
    <property type="entry name" value="Nucleotide-binding domain of ferredoxin-NADP reductase (FNR) module"/>
    <property type="match status" value="1"/>
</dbReference>
<evidence type="ECO:0000256" key="2">
    <source>
        <dbReference type="ARBA" id="ARBA00006278"/>
    </source>
</evidence>
<dbReference type="AlphaFoldDB" id="A0A5C3KV90"/>
<keyword evidence="9" id="KW-0560">Oxidoreductase</keyword>